<evidence type="ECO:0000259" key="1">
    <source>
        <dbReference type="Pfam" id="PF02371"/>
    </source>
</evidence>
<dbReference type="GO" id="GO:0004803">
    <property type="term" value="F:transposase activity"/>
    <property type="evidence" value="ECO:0007669"/>
    <property type="project" value="InterPro"/>
</dbReference>
<dbReference type="GO" id="GO:0003677">
    <property type="term" value="F:DNA binding"/>
    <property type="evidence" value="ECO:0007669"/>
    <property type="project" value="InterPro"/>
</dbReference>
<proteinExistence type="predicted"/>
<sequence>MRTPAGAIQLRAAGTDPGVADLTRSREVITHERTRKIARLEKQLEDAGIKLSSVASNLSGVSCHDMLTAMVAGQRDPIALSELARGSMRNKRPDLQRALTGRFTEHHAFLVRMSLERIAQDDAAIAALTQRIEAQIEPFRSFRDLICAIPGISTTVADVIIAETGADMSVFPTAGHLAAWAGVAPGQNESAGRTGSTTARPGDSHLKGALGIAAMSVSRTRNTRLGARYHRIAARRGKLKAIVAIERTLLSIVWAMGHTGRCCPVGDQPTATAASSLASSVCLMPSRPITRRVATRIIPAANQNAWVDPKVCACSAAWCVASAIWPLLGGLPDAVALAIAAWPAAASSVPFWVA</sequence>
<feature type="domain" description="Transposase IS116/IS110/IS902 C-terminal" evidence="1">
    <location>
        <begin position="145"/>
        <end position="229"/>
    </location>
</feature>
<protein>
    <recommendedName>
        <fullName evidence="1">Transposase IS116/IS110/IS902 C-terminal domain-containing protein</fullName>
    </recommendedName>
</protein>
<evidence type="ECO:0000313" key="3">
    <source>
        <dbReference type="Proteomes" id="UP000559182"/>
    </source>
</evidence>
<gene>
    <name evidence="2" type="ORF">FHU39_000762</name>
</gene>
<reference evidence="2 3" key="1">
    <citation type="submission" date="2020-08" db="EMBL/GenBank/DDBJ databases">
        <title>Sequencing the genomes of 1000 actinobacteria strains.</title>
        <authorList>
            <person name="Klenk H.-P."/>
        </authorList>
    </citation>
    <scope>NUCLEOTIDE SEQUENCE [LARGE SCALE GENOMIC DNA]</scope>
    <source>
        <strain evidence="2 3">DSM 105369</strain>
    </source>
</reference>
<dbReference type="Proteomes" id="UP000559182">
    <property type="component" value="Unassembled WGS sequence"/>
</dbReference>
<evidence type="ECO:0000313" key="2">
    <source>
        <dbReference type="EMBL" id="MBB2890778.1"/>
    </source>
</evidence>
<organism evidence="2 3">
    <name type="scientific">Flexivirga oryzae</name>
    <dbReference type="NCBI Taxonomy" id="1794944"/>
    <lineage>
        <taxon>Bacteria</taxon>
        <taxon>Bacillati</taxon>
        <taxon>Actinomycetota</taxon>
        <taxon>Actinomycetes</taxon>
        <taxon>Micrococcales</taxon>
        <taxon>Dermacoccaceae</taxon>
        <taxon>Flexivirga</taxon>
    </lineage>
</organism>
<dbReference type="InterPro" id="IPR047650">
    <property type="entry name" value="Transpos_IS110"/>
</dbReference>
<accession>A0A839MZD5</accession>
<dbReference type="EMBL" id="JACHVQ010000001">
    <property type="protein sequence ID" value="MBB2890778.1"/>
    <property type="molecule type" value="Genomic_DNA"/>
</dbReference>
<dbReference type="InterPro" id="IPR003346">
    <property type="entry name" value="Transposase_20"/>
</dbReference>
<dbReference type="GO" id="GO:0006313">
    <property type="term" value="P:DNA transposition"/>
    <property type="evidence" value="ECO:0007669"/>
    <property type="project" value="InterPro"/>
</dbReference>
<dbReference type="PANTHER" id="PTHR33055">
    <property type="entry name" value="TRANSPOSASE FOR INSERTION SEQUENCE ELEMENT IS1111A"/>
    <property type="match status" value="1"/>
</dbReference>
<dbReference type="Pfam" id="PF02371">
    <property type="entry name" value="Transposase_20"/>
    <property type="match status" value="1"/>
</dbReference>
<comment type="caution">
    <text evidence="2">The sequence shown here is derived from an EMBL/GenBank/DDBJ whole genome shotgun (WGS) entry which is preliminary data.</text>
</comment>
<dbReference type="AlphaFoldDB" id="A0A839MZD5"/>
<dbReference type="PANTHER" id="PTHR33055:SF15">
    <property type="entry name" value="TRANSPOSASE-RELATED"/>
    <property type="match status" value="1"/>
</dbReference>
<name>A0A839MZD5_9MICO</name>
<keyword evidence="3" id="KW-1185">Reference proteome</keyword>